<dbReference type="PROSITE" id="PS52004">
    <property type="entry name" value="KS3_2"/>
    <property type="match status" value="1"/>
</dbReference>
<evidence type="ECO:0000259" key="6">
    <source>
        <dbReference type="PROSITE" id="PS52004"/>
    </source>
</evidence>
<feature type="non-terminal residue" evidence="7">
    <location>
        <position position="1"/>
    </location>
</feature>
<evidence type="ECO:0000259" key="5">
    <source>
        <dbReference type="PROSITE" id="PS50075"/>
    </source>
</evidence>
<dbReference type="SUPFAM" id="SSF51735">
    <property type="entry name" value="NAD(P)-binding Rossmann-fold domains"/>
    <property type="match status" value="2"/>
</dbReference>
<dbReference type="SUPFAM" id="SSF52151">
    <property type="entry name" value="FabD/lysophospholipase-like"/>
    <property type="match status" value="2"/>
</dbReference>
<dbReference type="Pfam" id="PF16197">
    <property type="entry name" value="KAsynt_C_assoc"/>
    <property type="match status" value="1"/>
</dbReference>
<dbReference type="InterPro" id="IPR036736">
    <property type="entry name" value="ACP-like_sf"/>
</dbReference>
<dbReference type="Gene3D" id="3.40.366.10">
    <property type="entry name" value="Malonyl-Coenzyme A Acyl Carrier Protein, domain 2"/>
    <property type="match status" value="2"/>
</dbReference>
<dbReference type="RefSeq" id="WP_387726643.1">
    <property type="nucleotide sequence ID" value="NZ_JBIAPI010000022.1"/>
</dbReference>
<dbReference type="SUPFAM" id="SSF55048">
    <property type="entry name" value="Probable ACP-binding domain of malonyl-CoA ACP transacylase"/>
    <property type="match status" value="1"/>
</dbReference>
<dbReference type="Gene3D" id="3.40.47.10">
    <property type="match status" value="1"/>
</dbReference>
<dbReference type="PROSITE" id="PS00012">
    <property type="entry name" value="PHOSPHOPANTETHEINE"/>
    <property type="match status" value="1"/>
</dbReference>
<dbReference type="SUPFAM" id="SSF53901">
    <property type="entry name" value="Thiolase-like"/>
    <property type="match status" value="1"/>
</dbReference>
<evidence type="ECO:0000313" key="7">
    <source>
        <dbReference type="EMBL" id="MFF3229127.1"/>
    </source>
</evidence>
<dbReference type="SUPFAM" id="SSF47336">
    <property type="entry name" value="ACP-like"/>
    <property type="match status" value="1"/>
</dbReference>
<dbReference type="Proteomes" id="UP001601948">
    <property type="component" value="Unassembled WGS sequence"/>
</dbReference>
<keyword evidence="2" id="KW-0597">Phosphoprotein</keyword>
<dbReference type="Pfam" id="PF02801">
    <property type="entry name" value="Ketoacyl-synt_C"/>
    <property type="match status" value="1"/>
</dbReference>
<gene>
    <name evidence="7" type="ORF">ACFYV7_40495</name>
</gene>
<dbReference type="SMART" id="SM00822">
    <property type="entry name" value="PKS_KR"/>
    <property type="match status" value="1"/>
</dbReference>
<evidence type="ECO:0000256" key="1">
    <source>
        <dbReference type="ARBA" id="ARBA00022450"/>
    </source>
</evidence>
<dbReference type="CDD" id="cd00833">
    <property type="entry name" value="PKS"/>
    <property type="match status" value="1"/>
</dbReference>
<dbReference type="InterPro" id="IPR036291">
    <property type="entry name" value="NAD(P)-bd_dom_sf"/>
</dbReference>
<dbReference type="PANTHER" id="PTHR43775:SF51">
    <property type="entry name" value="INACTIVE PHENOLPHTHIOCEROL SYNTHESIS POLYKETIDE SYNTHASE TYPE I PKS1-RELATED"/>
    <property type="match status" value="1"/>
</dbReference>
<dbReference type="InterPro" id="IPR057326">
    <property type="entry name" value="KR_dom"/>
</dbReference>
<dbReference type="InterPro" id="IPR001227">
    <property type="entry name" value="Ac_transferase_dom_sf"/>
</dbReference>
<dbReference type="InterPro" id="IPR016039">
    <property type="entry name" value="Thiolase-like"/>
</dbReference>
<keyword evidence="8" id="KW-1185">Reference proteome</keyword>
<feature type="non-terminal residue" evidence="7">
    <location>
        <position position="1437"/>
    </location>
</feature>
<feature type="domain" description="Carrier" evidence="5">
    <location>
        <begin position="791"/>
        <end position="866"/>
    </location>
</feature>
<dbReference type="InterPro" id="IPR032821">
    <property type="entry name" value="PKS_assoc"/>
</dbReference>
<dbReference type="PROSITE" id="PS50075">
    <property type="entry name" value="CARRIER"/>
    <property type="match status" value="1"/>
</dbReference>
<dbReference type="InterPro" id="IPR014031">
    <property type="entry name" value="Ketoacyl_synth_C"/>
</dbReference>
<sequence>LDDGARITALRSRIIAQHLAGKGAMAAIALPADALTDTLATHPGVTIAALNGPVSTVVAGHRQPVEELLETLERQHVRIRRIPVDYASHTSDVETIRAELDAALAPITPRRSGIAFYSTVTGTRLDGTELTADYWYRNLRQPVLFHPTVRTLVTSRHTAFIEPSPHPVLTTSVHDAADAADTSVVSLGTLRRDDGSRARLHACAAEAWTNGIAIEWAGLFPGAHRIPLPTYAFQSDRYWPEARVREAASTDDGGFWTAVETGDTDAVAAVLGRTDQPGWLAQATPALARWRELRRANADLDALRYSVEWRPSTTIGSGTPTGTWLLVAPDSADEAAWTSATRTALRASGAEVIELRLGTESRTALRERLPHDLAGVLSLLALTDAPHPDHAAVPTGTAATLTLVHALADAGLEVPLWTLTRGAVAVEHTELVTDPTQHQVWGLGRVVALEQPERWGGLVDLPAEPGERAISTLLAALTQREEDQLAIRESGAFVRRLAPARPTGSMARPHGPRGVVLITGGTGALGTRLARRLAQDGAHHLVLAGRRGPQAPGATELAAELRALGTEISVVACDIGDRAAVEQLLAQYPVTSIFHAAGTLDDAVIDSLTVDQLDRVLRVKAEGARYLHELTAGTELTEFVLFSSVSGVLGLPGQGGYAPGNAYLDALAEHRRGLGLPATSYAWGPWAGDGMAAAGSVEDRLRRHGVPSLDPDRALAILLRDETEERATVMVADIRWDRFFLAYTEARRRPLIEALPAVRVLLETGKGDRTEAVGTDLAARVRSLPARQRSAAVLAAVRTQVAAVLGHADVHAVDVERPFRDSGFDSLTGVELRNRLSAEVGGRLPSSLVFDHPTPAAVARYLESRLFGAGGTGVPAATSSAGRDDDPVVVVAMACRYPGQVDSPEDLWRLVTDGIDAIGEFPTDRGWDLTRLQAATGGPGTSVTSRGGFRYDAAEFDAAFFGIAPREALAMDPQQRILLETTWETLESAGIDPTTLRGSDTGVYIGLSYQDYQTRVAEPPEELAGYLLTGATASVASGRVAYTFGFEGPAVTIDTACSSSLVALHLAAQALRNGECSAALAGGVALMATPHMFTEFSRQQGLAPDGRCKAFAAGADGFGSAEGVGLVLLERLSDAQRNNHPILAIIRGSAVNQDGASNGLTAPNGPAQQRVIHQALTNAGLQPTDIDAVEAHGTGTRLGDPIEAQAIIATYGQHRQHPLWLGSVKSNIGHTQAAAGIAGIIKMIKAMQHGLLPRTLHIDEATPEVDWSMGNVRLLTEQQPWPDRETPRRAAVSAFGVSGTNAHVVLEQAPATEEPEPVRPAIVAVPWLLSAKTPEALRAQARRLSTVADQDPIDIGWSLSSRAAHEHRAVVVGGDRDELRAGLAALADGTPTGTVVEGVATTGSEIVFVFPGQGSQWPGMGAELLDTTPVFADWIHR</sequence>
<dbReference type="EMBL" id="JBIAPI010000022">
    <property type="protein sequence ID" value="MFF3229127.1"/>
    <property type="molecule type" value="Genomic_DNA"/>
</dbReference>
<dbReference type="PANTHER" id="PTHR43775">
    <property type="entry name" value="FATTY ACID SYNTHASE"/>
    <property type="match status" value="1"/>
</dbReference>
<dbReference type="SMART" id="SM00827">
    <property type="entry name" value="PKS_AT"/>
    <property type="match status" value="1"/>
</dbReference>
<keyword evidence="4" id="KW-0012">Acyltransferase</keyword>
<evidence type="ECO:0000256" key="4">
    <source>
        <dbReference type="ARBA" id="ARBA00023315"/>
    </source>
</evidence>
<dbReference type="Gene3D" id="3.40.50.720">
    <property type="entry name" value="NAD(P)-binding Rossmann-like Domain"/>
    <property type="match status" value="1"/>
</dbReference>
<dbReference type="SMART" id="SM00825">
    <property type="entry name" value="PKS_KS"/>
    <property type="match status" value="1"/>
</dbReference>
<dbReference type="InterPro" id="IPR041618">
    <property type="entry name" value="PKS_DE"/>
</dbReference>
<dbReference type="PROSITE" id="PS00606">
    <property type="entry name" value="KS3_1"/>
    <property type="match status" value="1"/>
</dbReference>
<dbReference type="InterPro" id="IPR020841">
    <property type="entry name" value="PKS_Beta-ketoAc_synthase_dom"/>
</dbReference>
<evidence type="ECO:0000256" key="2">
    <source>
        <dbReference type="ARBA" id="ARBA00022553"/>
    </source>
</evidence>
<dbReference type="InterPro" id="IPR016036">
    <property type="entry name" value="Malonyl_transacylase_ACP-bd"/>
</dbReference>
<dbReference type="Pfam" id="PF08659">
    <property type="entry name" value="KR"/>
    <property type="match status" value="1"/>
</dbReference>
<reference evidence="7 8" key="1">
    <citation type="submission" date="2024-10" db="EMBL/GenBank/DDBJ databases">
        <title>The Natural Products Discovery Center: Release of the First 8490 Sequenced Strains for Exploring Actinobacteria Biosynthetic Diversity.</title>
        <authorList>
            <person name="Kalkreuter E."/>
            <person name="Kautsar S.A."/>
            <person name="Yang D."/>
            <person name="Bader C.D."/>
            <person name="Teijaro C.N."/>
            <person name="Fluegel L."/>
            <person name="Davis C.M."/>
            <person name="Simpson J.R."/>
            <person name="Lauterbach L."/>
            <person name="Steele A.D."/>
            <person name="Gui C."/>
            <person name="Meng S."/>
            <person name="Li G."/>
            <person name="Viehrig K."/>
            <person name="Ye F."/>
            <person name="Su P."/>
            <person name="Kiefer A.F."/>
            <person name="Nichols A."/>
            <person name="Cepeda A.J."/>
            <person name="Yan W."/>
            <person name="Fan B."/>
            <person name="Jiang Y."/>
            <person name="Adhikari A."/>
            <person name="Zheng C.-J."/>
            <person name="Schuster L."/>
            <person name="Cowan T.M."/>
            <person name="Smanski M.J."/>
            <person name="Chevrette M.G."/>
            <person name="De Carvalho L.P.S."/>
            <person name="Shen B."/>
        </authorList>
    </citation>
    <scope>NUCLEOTIDE SEQUENCE [LARGE SCALE GENOMIC DNA]</scope>
    <source>
        <strain evidence="7 8">NPDC003040</strain>
    </source>
</reference>
<dbReference type="InterPro" id="IPR009081">
    <property type="entry name" value="PP-bd_ACP"/>
</dbReference>
<dbReference type="InterPro" id="IPR016035">
    <property type="entry name" value="Acyl_Trfase/lysoPLipase"/>
</dbReference>
<dbReference type="InterPro" id="IPR020806">
    <property type="entry name" value="PKS_PP-bd"/>
</dbReference>
<dbReference type="InterPro" id="IPR006162">
    <property type="entry name" value="Ppantetheine_attach_site"/>
</dbReference>
<accession>A0ABW6R6H6</accession>
<dbReference type="Pfam" id="PF00698">
    <property type="entry name" value="Acyl_transf_1"/>
    <property type="match status" value="2"/>
</dbReference>
<dbReference type="Pfam" id="PF00550">
    <property type="entry name" value="PP-binding"/>
    <property type="match status" value="1"/>
</dbReference>
<dbReference type="Gene3D" id="1.10.1200.10">
    <property type="entry name" value="ACP-like"/>
    <property type="match status" value="1"/>
</dbReference>
<dbReference type="CDD" id="cd08952">
    <property type="entry name" value="KR_1_SDR_x"/>
    <property type="match status" value="1"/>
</dbReference>
<keyword evidence="1" id="KW-0596">Phosphopantetheine</keyword>
<evidence type="ECO:0000256" key="3">
    <source>
        <dbReference type="ARBA" id="ARBA00022679"/>
    </source>
</evidence>
<feature type="domain" description="Ketosynthase family 3 (KS3)" evidence="6">
    <location>
        <begin position="885"/>
        <end position="1308"/>
    </location>
</feature>
<dbReference type="SMART" id="SM01294">
    <property type="entry name" value="PKS_PP_betabranch"/>
    <property type="match status" value="1"/>
</dbReference>
<comment type="caution">
    <text evidence="7">The sequence shown here is derived from an EMBL/GenBank/DDBJ whole genome shotgun (WGS) entry which is preliminary data.</text>
</comment>
<dbReference type="Pfam" id="PF18369">
    <property type="entry name" value="PKS_DE"/>
    <property type="match status" value="1"/>
</dbReference>
<dbReference type="SMART" id="SM00823">
    <property type="entry name" value="PKS_PP"/>
    <property type="match status" value="1"/>
</dbReference>
<dbReference type="InterPro" id="IPR018201">
    <property type="entry name" value="Ketoacyl_synth_AS"/>
</dbReference>
<dbReference type="InterPro" id="IPR014043">
    <property type="entry name" value="Acyl_transferase_dom"/>
</dbReference>
<dbReference type="InterPro" id="IPR014030">
    <property type="entry name" value="Ketoacyl_synth_N"/>
</dbReference>
<evidence type="ECO:0000313" key="8">
    <source>
        <dbReference type="Proteomes" id="UP001601948"/>
    </source>
</evidence>
<dbReference type="Pfam" id="PF00109">
    <property type="entry name" value="ketoacyl-synt"/>
    <property type="match status" value="1"/>
</dbReference>
<keyword evidence="3" id="KW-0808">Transferase</keyword>
<dbReference type="Gene3D" id="3.30.70.3290">
    <property type="match status" value="2"/>
</dbReference>
<dbReference type="InterPro" id="IPR050091">
    <property type="entry name" value="PKS_NRPS_Biosynth_Enz"/>
</dbReference>
<dbReference type="InterPro" id="IPR013968">
    <property type="entry name" value="PKS_KR"/>
</dbReference>
<protein>
    <submittedName>
        <fullName evidence="7">SDR family NAD(P)-dependent oxidoreductase</fullName>
    </submittedName>
</protein>
<organism evidence="7 8">
    <name type="scientific">Nocardia suismassiliense</name>
    <dbReference type="NCBI Taxonomy" id="2077092"/>
    <lineage>
        <taxon>Bacteria</taxon>
        <taxon>Bacillati</taxon>
        <taxon>Actinomycetota</taxon>
        <taxon>Actinomycetes</taxon>
        <taxon>Mycobacteriales</taxon>
        <taxon>Nocardiaceae</taxon>
        <taxon>Nocardia</taxon>
    </lineage>
</organism>
<name>A0ABW6R6H6_9NOCA</name>
<proteinExistence type="predicted"/>